<dbReference type="InterPro" id="IPR050210">
    <property type="entry name" value="tRNA_Adenine-N(6)_MTase"/>
</dbReference>
<comment type="caution">
    <text evidence="2">The sequence shown here is derived from an EMBL/GenBank/DDBJ whole genome shotgun (WGS) entry which is preliminary data.</text>
</comment>
<dbReference type="PROSITE" id="PS00092">
    <property type="entry name" value="N6_MTASE"/>
    <property type="match status" value="1"/>
</dbReference>
<proteinExistence type="predicted"/>
<feature type="non-terminal residue" evidence="2">
    <location>
        <position position="1"/>
    </location>
</feature>
<dbReference type="CDD" id="cd02440">
    <property type="entry name" value="AdoMet_MTases"/>
    <property type="match status" value="1"/>
</dbReference>
<feature type="domain" description="Methyltransferase small" evidence="1">
    <location>
        <begin position="1"/>
        <end position="83"/>
    </location>
</feature>
<dbReference type="PANTHER" id="PTHR47739:SF1">
    <property type="entry name" value="TRNA1(VAL) (ADENINE(37)-N6)-METHYLTRANSFERASE"/>
    <property type="match status" value="1"/>
</dbReference>
<dbReference type="GO" id="GO:0032259">
    <property type="term" value="P:methylation"/>
    <property type="evidence" value="ECO:0007669"/>
    <property type="project" value="InterPro"/>
</dbReference>
<gene>
    <name evidence="2" type="ORF">S01H4_12426</name>
</gene>
<evidence type="ECO:0000259" key="1">
    <source>
        <dbReference type="Pfam" id="PF05175"/>
    </source>
</evidence>
<dbReference type="InterPro" id="IPR029063">
    <property type="entry name" value="SAM-dependent_MTases_sf"/>
</dbReference>
<dbReference type="Pfam" id="PF05175">
    <property type="entry name" value="MTS"/>
    <property type="match status" value="1"/>
</dbReference>
<name>X0Z2U6_9ZZZZ</name>
<dbReference type="GO" id="GO:0008757">
    <property type="term" value="F:S-adenosylmethionine-dependent methyltransferase activity"/>
    <property type="evidence" value="ECO:0007669"/>
    <property type="project" value="UniProtKB-ARBA"/>
</dbReference>
<accession>X0Z2U6</accession>
<evidence type="ECO:0000313" key="2">
    <source>
        <dbReference type="EMBL" id="GAG63590.1"/>
    </source>
</evidence>
<sequence>RVVDLGTGCGVIPLLLAYQHAIDHITGVEIQESLVSIARRNVLINELSHLITIVQTDLKKMNAAMVGGSVDLVVSNPPYGKLRSGRLNPNAKKAIARHELLANVGDVVRAAAQLLPQKGRLALIYPARRLPNLLKEVCLNGFAPKHLTVIHSTLESEAKLVHLESIKGGGEELRLSKPFAIYCNDGEYTDEMKAIYGNAAAVS</sequence>
<dbReference type="Gene3D" id="3.40.50.150">
    <property type="entry name" value="Vaccinia Virus protein VP39"/>
    <property type="match status" value="1"/>
</dbReference>
<dbReference type="AlphaFoldDB" id="X0Z2U6"/>
<dbReference type="PANTHER" id="PTHR47739">
    <property type="entry name" value="TRNA1(VAL) (ADENINE(37)-N6)-METHYLTRANSFERASE"/>
    <property type="match status" value="1"/>
</dbReference>
<dbReference type="SUPFAM" id="SSF53335">
    <property type="entry name" value="S-adenosyl-L-methionine-dependent methyltransferases"/>
    <property type="match status" value="1"/>
</dbReference>
<dbReference type="GO" id="GO:0003676">
    <property type="term" value="F:nucleic acid binding"/>
    <property type="evidence" value="ECO:0007669"/>
    <property type="project" value="InterPro"/>
</dbReference>
<reference evidence="2" key="1">
    <citation type="journal article" date="2014" name="Front. Microbiol.">
        <title>High frequency of phylogenetically diverse reductive dehalogenase-homologous genes in deep subseafloor sedimentary metagenomes.</title>
        <authorList>
            <person name="Kawai M."/>
            <person name="Futagami T."/>
            <person name="Toyoda A."/>
            <person name="Takaki Y."/>
            <person name="Nishi S."/>
            <person name="Hori S."/>
            <person name="Arai W."/>
            <person name="Tsubouchi T."/>
            <person name="Morono Y."/>
            <person name="Uchiyama I."/>
            <person name="Ito T."/>
            <person name="Fujiyama A."/>
            <person name="Inagaki F."/>
            <person name="Takami H."/>
        </authorList>
    </citation>
    <scope>NUCLEOTIDE SEQUENCE</scope>
    <source>
        <strain evidence="2">Expedition CK06-06</strain>
    </source>
</reference>
<organism evidence="2">
    <name type="scientific">marine sediment metagenome</name>
    <dbReference type="NCBI Taxonomy" id="412755"/>
    <lineage>
        <taxon>unclassified sequences</taxon>
        <taxon>metagenomes</taxon>
        <taxon>ecological metagenomes</taxon>
    </lineage>
</organism>
<protein>
    <recommendedName>
        <fullName evidence="1">Methyltransferase small domain-containing protein</fullName>
    </recommendedName>
</protein>
<dbReference type="InterPro" id="IPR002052">
    <property type="entry name" value="DNA_methylase_N6_adenine_CS"/>
</dbReference>
<dbReference type="EMBL" id="BART01005274">
    <property type="protein sequence ID" value="GAG63590.1"/>
    <property type="molecule type" value="Genomic_DNA"/>
</dbReference>
<dbReference type="InterPro" id="IPR007848">
    <property type="entry name" value="Small_mtfrase_dom"/>
</dbReference>